<dbReference type="InterPro" id="IPR000884">
    <property type="entry name" value="TSP1_rpt"/>
</dbReference>
<feature type="region of interest" description="Disordered" evidence="6">
    <location>
        <begin position="453"/>
        <end position="552"/>
    </location>
</feature>
<dbReference type="Pfam" id="PF00090">
    <property type="entry name" value="TSP_1"/>
    <property type="match status" value="2"/>
</dbReference>
<evidence type="ECO:0000256" key="1">
    <source>
        <dbReference type="ARBA" id="ARBA00004613"/>
    </source>
</evidence>
<evidence type="ECO:0000256" key="3">
    <source>
        <dbReference type="ARBA" id="ARBA00022729"/>
    </source>
</evidence>
<name>K1RIF3_MAGGI</name>
<dbReference type="FunFam" id="2.20.100.10:FF:000001">
    <property type="entry name" value="semaphorin-5A isoform X1"/>
    <property type="match status" value="1"/>
</dbReference>
<evidence type="ECO:0000256" key="7">
    <source>
        <dbReference type="SAM" id="Phobius"/>
    </source>
</evidence>
<evidence type="ECO:0000256" key="6">
    <source>
        <dbReference type="SAM" id="MobiDB-lite"/>
    </source>
</evidence>
<keyword evidence="7" id="KW-0472">Membrane</keyword>
<feature type="compositionally biased region" description="Acidic residues" evidence="6">
    <location>
        <begin position="543"/>
        <end position="552"/>
    </location>
</feature>
<dbReference type="HOGENOM" id="CLU_434943_0_0_1"/>
<gene>
    <name evidence="8" type="ORF">CGI_10021053</name>
</gene>
<dbReference type="EMBL" id="JH816631">
    <property type="protein sequence ID" value="EKC33981.1"/>
    <property type="molecule type" value="Genomic_DNA"/>
</dbReference>
<evidence type="ECO:0000256" key="4">
    <source>
        <dbReference type="ARBA" id="ARBA00022737"/>
    </source>
</evidence>
<keyword evidence="7" id="KW-1133">Transmembrane helix</keyword>
<comment type="subcellular location">
    <subcellularLocation>
        <location evidence="1">Secreted</location>
    </subcellularLocation>
</comment>
<evidence type="ECO:0000256" key="5">
    <source>
        <dbReference type="ARBA" id="ARBA00023157"/>
    </source>
</evidence>
<dbReference type="PROSITE" id="PS50092">
    <property type="entry name" value="TSP1"/>
    <property type="match status" value="2"/>
</dbReference>
<feature type="transmembrane region" description="Helical" evidence="7">
    <location>
        <begin position="123"/>
        <end position="141"/>
    </location>
</feature>
<keyword evidence="5" id="KW-1015">Disulfide bond</keyword>
<dbReference type="Gene3D" id="2.20.100.10">
    <property type="entry name" value="Thrombospondin type-1 (TSP1) repeat"/>
    <property type="match status" value="2"/>
</dbReference>
<keyword evidence="3" id="KW-0732">Signal</keyword>
<evidence type="ECO:0000313" key="8">
    <source>
        <dbReference type="EMBL" id="EKC33981.1"/>
    </source>
</evidence>
<dbReference type="AlphaFoldDB" id="K1RIF3"/>
<feature type="transmembrane region" description="Helical" evidence="7">
    <location>
        <begin position="72"/>
        <end position="102"/>
    </location>
</feature>
<sequence length="629" mass="71796">MAKEENVGCSNNCQQQWKLSSFGLNHHQPRDFVTFQRGHPTVFIVWATTWALFHVTVLGLQPYFFREVLPNWIWFIFLTNWSYTVLAIYCITESVVAIYVNVRRKDIINGDSDASPWYLKLQWVLYYLSTTSAIVVTLLSIVTTDKEIGANNILKHFVNSAFVLVNLLLTRKPYRILHFYIPFAYSISLALENLPQFHGLYECVYTGYGTELQTSSERISEDEITCVIPPKENISLFTSISVHGFWSSFDSFGDWSNCSKSCGGGIKNRKRFRTCTDPPPSDGGNPCVGEATDSEEQKCNIRDCLKYGSWTPFEFENWTECSATCDQGYQFRGRSRTCTLSVYYNKSNICRGPGYENEKRVCNTHPCPSGTSGVLIGIASSASIAFIALIGIVIVVRICYRRKIESNNDFYEQTYASIIESNMYQGKAFQKNPDDASPYIEIIEYNENRPYYARPTDATTKEDGDYLKPKDKTECPYDNSKNVGKDESQNDQRENVCHTSKVETNTEDENTAEINVDIEEEQMTTRTNPGDTYYNPGDMFSDPGDDQSDQDDTYTDLVDRYQDPVMDRRHRNVDRHRVNILSTSYLLYPANIVDIVNIAMLIDIKSTLSKSYPAYIADIVDIAMLTNIE</sequence>
<keyword evidence="7" id="KW-0812">Transmembrane</keyword>
<feature type="compositionally biased region" description="Basic and acidic residues" evidence="6">
    <location>
        <begin position="483"/>
        <end position="496"/>
    </location>
</feature>
<dbReference type="InParanoid" id="K1RIF3"/>
<dbReference type="InterPro" id="IPR036383">
    <property type="entry name" value="TSP1_rpt_sf"/>
</dbReference>
<protein>
    <submittedName>
        <fullName evidence="8">Semaphorin-5A</fullName>
    </submittedName>
</protein>
<evidence type="ECO:0000256" key="2">
    <source>
        <dbReference type="ARBA" id="ARBA00022525"/>
    </source>
</evidence>
<reference evidence="8" key="1">
    <citation type="journal article" date="2012" name="Nature">
        <title>The oyster genome reveals stress adaptation and complexity of shell formation.</title>
        <authorList>
            <person name="Zhang G."/>
            <person name="Fang X."/>
            <person name="Guo X."/>
            <person name="Li L."/>
            <person name="Luo R."/>
            <person name="Xu F."/>
            <person name="Yang P."/>
            <person name="Zhang L."/>
            <person name="Wang X."/>
            <person name="Qi H."/>
            <person name="Xiong Z."/>
            <person name="Que H."/>
            <person name="Xie Y."/>
            <person name="Holland P.W."/>
            <person name="Paps J."/>
            <person name="Zhu Y."/>
            <person name="Wu F."/>
            <person name="Chen Y."/>
            <person name="Wang J."/>
            <person name="Peng C."/>
            <person name="Meng J."/>
            <person name="Yang L."/>
            <person name="Liu J."/>
            <person name="Wen B."/>
            <person name="Zhang N."/>
            <person name="Huang Z."/>
            <person name="Zhu Q."/>
            <person name="Feng Y."/>
            <person name="Mount A."/>
            <person name="Hedgecock D."/>
            <person name="Xu Z."/>
            <person name="Liu Y."/>
            <person name="Domazet-Loso T."/>
            <person name="Du Y."/>
            <person name="Sun X."/>
            <person name="Zhang S."/>
            <person name="Liu B."/>
            <person name="Cheng P."/>
            <person name="Jiang X."/>
            <person name="Li J."/>
            <person name="Fan D."/>
            <person name="Wang W."/>
            <person name="Fu W."/>
            <person name="Wang T."/>
            <person name="Wang B."/>
            <person name="Zhang J."/>
            <person name="Peng Z."/>
            <person name="Li Y."/>
            <person name="Li N."/>
            <person name="Wang J."/>
            <person name="Chen M."/>
            <person name="He Y."/>
            <person name="Tan F."/>
            <person name="Song X."/>
            <person name="Zheng Q."/>
            <person name="Huang R."/>
            <person name="Yang H."/>
            <person name="Du X."/>
            <person name="Chen L."/>
            <person name="Yang M."/>
            <person name="Gaffney P.M."/>
            <person name="Wang S."/>
            <person name="Luo L."/>
            <person name="She Z."/>
            <person name="Ming Y."/>
            <person name="Huang W."/>
            <person name="Zhang S."/>
            <person name="Huang B."/>
            <person name="Zhang Y."/>
            <person name="Qu T."/>
            <person name="Ni P."/>
            <person name="Miao G."/>
            <person name="Wang J."/>
            <person name="Wang Q."/>
            <person name="Steinberg C.E."/>
            <person name="Wang H."/>
            <person name="Li N."/>
            <person name="Qian L."/>
            <person name="Zhang G."/>
            <person name="Li Y."/>
            <person name="Yang H."/>
            <person name="Liu X."/>
            <person name="Wang J."/>
            <person name="Yin Y."/>
            <person name="Wang J."/>
        </authorList>
    </citation>
    <scope>NUCLEOTIDE SEQUENCE [LARGE SCALE GENOMIC DNA]</scope>
    <source>
        <strain evidence="8">05x7-T-G4-1.051#20</strain>
    </source>
</reference>
<keyword evidence="2" id="KW-0964">Secreted</keyword>
<dbReference type="SMART" id="SM00209">
    <property type="entry name" value="TSP1"/>
    <property type="match status" value="2"/>
</dbReference>
<dbReference type="InterPro" id="IPR052065">
    <property type="entry name" value="Compl_asym_regulator"/>
</dbReference>
<keyword evidence="4" id="KW-0677">Repeat</keyword>
<accession>K1RIF3</accession>
<feature type="compositionally biased region" description="Acidic residues" evidence="6">
    <location>
        <begin position="505"/>
        <end position="522"/>
    </location>
</feature>
<organism evidence="8">
    <name type="scientific">Magallana gigas</name>
    <name type="common">Pacific oyster</name>
    <name type="synonym">Crassostrea gigas</name>
    <dbReference type="NCBI Taxonomy" id="29159"/>
    <lineage>
        <taxon>Eukaryota</taxon>
        <taxon>Metazoa</taxon>
        <taxon>Spiralia</taxon>
        <taxon>Lophotrochozoa</taxon>
        <taxon>Mollusca</taxon>
        <taxon>Bivalvia</taxon>
        <taxon>Autobranchia</taxon>
        <taxon>Pteriomorphia</taxon>
        <taxon>Ostreida</taxon>
        <taxon>Ostreoidea</taxon>
        <taxon>Ostreidae</taxon>
        <taxon>Magallana</taxon>
    </lineage>
</organism>
<proteinExistence type="predicted"/>
<feature type="transmembrane region" description="Helical" evidence="7">
    <location>
        <begin position="374"/>
        <end position="400"/>
    </location>
</feature>
<dbReference type="PANTHER" id="PTHR22906">
    <property type="entry name" value="PROPERDIN"/>
    <property type="match status" value="1"/>
</dbReference>
<feature type="compositionally biased region" description="Basic and acidic residues" evidence="6">
    <location>
        <begin position="459"/>
        <end position="475"/>
    </location>
</feature>
<dbReference type="PANTHER" id="PTHR22906:SF43">
    <property type="entry name" value="PROPERDIN"/>
    <property type="match status" value="1"/>
</dbReference>
<feature type="transmembrane region" description="Helical" evidence="7">
    <location>
        <begin position="40"/>
        <end position="60"/>
    </location>
</feature>
<dbReference type="SUPFAM" id="SSF82895">
    <property type="entry name" value="TSP-1 type 1 repeat"/>
    <property type="match status" value="2"/>
</dbReference>